<dbReference type="EC" id="2.7.13.3" evidence="3"/>
<evidence type="ECO:0000256" key="5">
    <source>
        <dbReference type="ARBA" id="ARBA00022679"/>
    </source>
</evidence>
<dbReference type="InterPro" id="IPR005467">
    <property type="entry name" value="His_kinase_dom"/>
</dbReference>
<keyword evidence="6 10" id="KW-0418">Kinase</keyword>
<dbReference type="InterPro" id="IPR004358">
    <property type="entry name" value="Sig_transdc_His_kin-like_C"/>
</dbReference>
<evidence type="ECO:0000256" key="6">
    <source>
        <dbReference type="ARBA" id="ARBA00022777"/>
    </source>
</evidence>
<dbReference type="InterPro" id="IPR003594">
    <property type="entry name" value="HATPase_dom"/>
</dbReference>
<comment type="caution">
    <text evidence="10">The sequence shown here is derived from an EMBL/GenBank/DDBJ whole genome shotgun (WGS) entry which is preliminary data.</text>
</comment>
<dbReference type="Pfam" id="PF02518">
    <property type="entry name" value="HATPase_c"/>
    <property type="match status" value="1"/>
</dbReference>
<dbReference type="InterPro" id="IPR050736">
    <property type="entry name" value="Sensor_HK_Regulatory"/>
</dbReference>
<dbReference type="PRINTS" id="PR00344">
    <property type="entry name" value="BCTRLSENSOR"/>
</dbReference>
<dbReference type="PANTHER" id="PTHR43711:SF28">
    <property type="entry name" value="SENSOR HISTIDINE KINASE YXDK"/>
    <property type="match status" value="1"/>
</dbReference>
<name>A0ABX0GMX7_9ACTN</name>
<dbReference type="Proteomes" id="UP000800981">
    <property type="component" value="Unassembled WGS sequence"/>
</dbReference>
<keyword evidence="11" id="KW-1185">Reference proteome</keyword>
<dbReference type="CDD" id="cd00075">
    <property type="entry name" value="HATPase"/>
    <property type="match status" value="1"/>
</dbReference>
<gene>
    <name evidence="10" type="ORF">G9H71_00075</name>
</gene>
<keyword evidence="5" id="KW-0808">Transferase</keyword>
<dbReference type="PROSITE" id="PS50109">
    <property type="entry name" value="HIS_KIN"/>
    <property type="match status" value="1"/>
</dbReference>
<protein>
    <recommendedName>
        <fullName evidence="3">histidine kinase</fullName>
        <ecNumber evidence="3">2.7.13.3</ecNumber>
    </recommendedName>
</protein>
<dbReference type="EMBL" id="JAANNP010000001">
    <property type="protein sequence ID" value="NHC12177.1"/>
    <property type="molecule type" value="Genomic_DNA"/>
</dbReference>
<reference evidence="10 11" key="1">
    <citation type="submission" date="2020-03" db="EMBL/GenBank/DDBJ databases">
        <title>Two novel Motilibacter sp.</title>
        <authorList>
            <person name="Liu S."/>
        </authorList>
    </citation>
    <scope>NUCLEOTIDE SEQUENCE [LARGE SCALE GENOMIC DNA]</scope>
    <source>
        <strain evidence="10 11">E257</strain>
    </source>
</reference>
<evidence type="ECO:0000256" key="1">
    <source>
        <dbReference type="ARBA" id="ARBA00000085"/>
    </source>
</evidence>
<dbReference type="InterPro" id="IPR036890">
    <property type="entry name" value="HATPase_C_sf"/>
</dbReference>
<dbReference type="PANTHER" id="PTHR43711">
    <property type="entry name" value="TWO-COMPONENT HISTIDINE KINASE"/>
    <property type="match status" value="1"/>
</dbReference>
<feature type="compositionally biased region" description="Pro residues" evidence="8">
    <location>
        <begin position="261"/>
        <end position="270"/>
    </location>
</feature>
<dbReference type="SMART" id="SM00388">
    <property type="entry name" value="HisKA"/>
    <property type="match status" value="1"/>
</dbReference>
<dbReference type="SUPFAM" id="SSF55874">
    <property type="entry name" value="ATPase domain of HSP90 chaperone/DNA topoisomerase II/histidine kinase"/>
    <property type="match status" value="1"/>
</dbReference>
<dbReference type="GO" id="GO:0016301">
    <property type="term" value="F:kinase activity"/>
    <property type="evidence" value="ECO:0007669"/>
    <property type="project" value="UniProtKB-KW"/>
</dbReference>
<accession>A0ABX0GMX7</accession>
<dbReference type="InterPro" id="IPR036097">
    <property type="entry name" value="HisK_dim/P_sf"/>
</dbReference>
<comment type="subcellular location">
    <subcellularLocation>
        <location evidence="2">Cell membrane</location>
    </subcellularLocation>
</comment>
<evidence type="ECO:0000256" key="4">
    <source>
        <dbReference type="ARBA" id="ARBA00022553"/>
    </source>
</evidence>
<evidence type="ECO:0000313" key="11">
    <source>
        <dbReference type="Proteomes" id="UP000800981"/>
    </source>
</evidence>
<evidence type="ECO:0000256" key="3">
    <source>
        <dbReference type="ARBA" id="ARBA00012438"/>
    </source>
</evidence>
<dbReference type="InterPro" id="IPR003661">
    <property type="entry name" value="HisK_dim/P_dom"/>
</dbReference>
<dbReference type="SUPFAM" id="SSF47384">
    <property type="entry name" value="Homodimeric domain of signal transducing histidine kinase"/>
    <property type="match status" value="1"/>
</dbReference>
<keyword evidence="7" id="KW-0902">Two-component regulatory system</keyword>
<evidence type="ECO:0000313" key="10">
    <source>
        <dbReference type="EMBL" id="NHC12177.1"/>
    </source>
</evidence>
<dbReference type="Gene3D" id="3.30.565.10">
    <property type="entry name" value="Histidine kinase-like ATPase, C-terminal domain"/>
    <property type="match status" value="1"/>
</dbReference>
<evidence type="ECO:0000256" key="2">
    <source>
        <dbReference type="ARBA" id="ARBA00004236"/>
    </source>
</evidence>
<evidence type="ECO:0000256" key="8">
    <source>
        <dbReference type="SAM" id="MobiDB-lite"/>
    </source>
</evidence>
<dbReference type="Pfam" id="PF00512">
    <property type="entry name" value="HisKA"/>
    <property type="match status" value="1"/>
</dbReference>
<organism evidence="10 11">
    <name type="scientific">Motilibacter deserti</name>
    <dbReference type="NCBI Taxonomy" id="2714956"/>
    <lineage>
        <taxon>Bacteria</taxon>
        <taxon>Bacillati</taxon>
        <taxon>Actinomycetota</taxon>
        <taxon>Actinomycetes</taxon>
        <taxon>Motilibacterales</taxon>
        <taxon>Motilibacteraceae</taxon>
        <taxon>Motilibacter</taxon>
    </lineage>
</organism>
<dbReference type="RefSeq" id="WP_166276127.1">
    <property type="nucleotide sequence ID" value="NZ_JAANNP010000001.1"/>
</dbReference>
<evidence type="ECO:0000259" key="9">
    <source>
        <dbReference type="PROSITE" id="PS50109"/>
    </source>
</evidence>
<keyword evidence="4" id="KW-0597">Phosphoprotein</keyword>
<dbReference type="CDD" id="cd00082">
    <property type="entry name" value="HisKA"/>
    <property type="match status" value="1"/>
</dbReference>
<proteinExistence type="predicted"/>
<sequence length="277" mass="28137">MTGHPAQREPAPPGMPLARAADQRVPGATLDADVRDAFLALMSHELRTPLTSALGHLELLLDGIVGPLSDEQALVARSAENGAKRLLRLVEDLLLVAGAGAGDGQLALDRQPVDLLDVAGAAAAARARPAQRGGVALEVVPCGTVVAQGDRARLVRMVEALVCNAVAFTPPGGAVRVEVRALDGWAAVDVADTGVGIPADERTRVLERFYRGSATRHDGQPGVGLGLAVAREVAASHGGTLSIVSEPGAGTTARATFPTGPDAPPTPPHAAPALLAG</sequence>
<comment type="catalytic activity">
    <reaction evidence="1">
        <text>ATP + protein L-histidine = ADP + protein N-phospho-L-histidine.</text>
        <dbReference type="EC" id="2.7.13.3"/>
    </reaction>
</comment>
<feature type="region of interest" description="Disordered" evidence="8">
    <location>
        <begin position="241"/>
        <end position="277"/>
    </location>
</feature>
<feature type="region of interest" description="Disordered" evidence="8">
    <location>
        <begin position="1"/>
        <end position="23"/>
    </location>
</feature>
<dbReference type="SMART" id="SM00387">
    <property type="entry name" value="HATPase_c"/>
    <property type="match status" value="1"/>
</dbReference>
<feature type="domain" description="Histidine kinase" evidence="9">
    <location>
        <begin position="41"/>
        <end position="261"/>
    </location>
</feature>
<dbReference type="Gene3D" id="1.10.287.130">
    <property type="match status" value="1"/>
</dbReference>
<evidence type="ECO:0000256" key="7">
    <source>
        <dbReference type="ARBA" id="ARBA00023012"/>
    </source>
</evidence>